<sequence>MEVGASITNALKSMWWELQTAFETAACSGRVDDLDNADADMCYEALSPLSPLSPEDTDPFYEAENDSELGGDAQHPHEADDLHLDAASDDLHSIGLVWHLPDSHDVHDRGRSEDGGREDTPLAAGSEASGDADLTSAAVSVGSALLGGALGAVASVTISPFLAAGLGASLLVASYLASKAVPGVGAGYSASDPGDGCSLTESLLPLEEDAEAAVEGVCEGSGGGGGCAEAAMASAAGWGASAAMGGAVPVSAEAVVEVAEAAAAPWSLPQLSPIRVKPIPKERPALPEEGGAPDNAWSSPDEYYDNLFNSPVFRSDLVKQEFTKMVNENMQLSQMASKFPDFDLAGKRMYLDKMEELSGRYEIFIKRLELSGDPASREFLRFNNAQMLESGFTYNQLFAGLKQSLDYYRKWVAEEERVSSDPVAHQRYLEALRNNWNASLLGKLDMSFMFEKVDPQIVMKAYNAPQFWVAIREISENPTPAVMAKWMDDPSIGPFVAEMWKGMQR</sequence>
<dbReference type="EMBL" id="BRXU01000015">
    <property type="protein sequence ID" value="GLC56215.1"/>
    <property type="molecule type" value="Genomic_DNA"/>
</dbReference>
<feature type="region of interest" description="Disordered" evidence="1">
    <location>
        <begin position="103"/>
        <end position="131"/>
    </location>
</feature>
<feature type="compositionally biased region" description="Basic and acidic residues" evidence="1">
    <location>
        <begin position="103"/>
        <end position="120"/>
    </location>
</feature>
<keyword evidence="3" id="KW-1185">Reference proteome</keyword>
<gene>
    <name evidence="2" type="primary">PLEST001791</name>
    <name evidence="2" type="ORF">PLESTB_001080600</name>
</gene>
<organism evidence="2 3">
    <name type="scientific">Pleodorina starrii</name>
    <dbReference type="NCBI Taxonomy" id="330485"/>
    <lineage>
        <taxon>Eukaryota</taxon>
        <taxon>Viridiplantae</taxon>
        <taxon>Chlorophyta</taxon>
        <taxon>core chlorophytes</taxon>
        <taxon>Chlorophyceae</taxon>
        <taxon>CS clade</taxon>
        <taxon>Chlamydomonadales</taxon>
        <taxon>Volvocaceae</taxon>
        <taxon>Pleodorina</taxon>
    </lineage>
</organism>
<evidence type="ECO:0000256" key="1">
    <source>
        <dbReference type="SAM" id="MobiDB-lite"/>
    </source>
</evidence>
<dbReference type="InterPro" id="IPR014954">
    <property type="entry name" value="DUF1825"/>
</dbReference>
<proteinExistence type="predicted"/>
<evidence type="ECO:0000313" key="3">
    <source>
        <dbReference type="Proteomes" id="UP001165080"/>
    </source>
</evidence>
<accession>A0A9W6BQN6</accession>
<evidence type="ECO:0000313" key="2">
    <source>
        <dbReference type="EMBL" id="GLC56215.1"/>
    </source>
</evidence>
<name>A0A9W6BQN6_9CHLO</name>
<dbReference type="Pfam" id="PF08855">
    <property type="entry name" value="DUF1825"/>
    <property type="match status" value="1"/>
</dbReference>
<reference evidence="2 3" key="1">
    <citation type="journal article" date="2023" name="Commun. Biol.">
        <title>Reorganization of the ancestral sex-determining regions during the evolution of trioecy in Pleodorina starrii.</title>
        <authorList>
            <person name="Takahashi K."/>
            <person name="Suzuki S."/>
            <person name="Kawai-Toyooka H."/>
            <person name="Yamamoto K."/>
            <person name="Hamaji T."/>
            <person name="Ootsuki R."/>
            <person name="Yamaguchi H."/>
            <person name="Kawachi M."/>
            <person name="Higashiyama T."/>
            <person name="Nozaki H."/>
        </authorList>
    </citation>
    <scope>NUCLEOTIDE SEQUENCE [LARGE SCALE GENOMIC DNA]</scope>
    <source>
        <strain evidence="2 3">NIES-4479</strain>
    </source>
</reference>
<dbReference type="OrthoDB" id="10263385at2759"/>
<feature type="region of interest" description="Disordered" evidence="1">
    <location>
        <begin position="47"/>
        <end position="77"/>
    </location>
</feature>
<feature type="compositionally biased region" description="Acidic residues" evidence="1">
    <location>
        <begin position="55"/>
        <end position="69"/>
    </location>
</feature>
<dbReference type="Proteomes" id="UP001165080">
    <property type="component" value="Unassembled WGS sequence"/>
</dbReference>
<protein>
    <submittedName>
        <fullName evidence="2">Uncharacterized protein</fullName>
    </submittedName>
</protein>
<comment type="caution">
    <text evidence="2">The sequence shown here is derived from an EMBL/GenBank/DDBJ whole genome shotgun (WGS) entry which is preliminary data.</text>
</comment>
<dbReference type="AlphaFoldDB" id="A0A9W6BQN6"/>